<proteinExistence type="predicted"/>
<sequence length="118" mass="13717">MLNGKDYGELGITVVDWRDHLAVYEERFMELLDEVISIDEEPMAIFIPPRESLKVGFICSSELYTANDRFSHPKLLENLQREFYAGRSKSGYIIVGNSKLEVLLLILLQAFYHIEYLK</sequence>
<dbReference type="WBParaSite" id="PEQ_0000820801-mRNA-1">
    <property type="protein sequence ID" value="PEQ_0000820801-mRNA-1"/>
    <property type="gene ID" value="PEQ_0000820801"/>
</dbReference>
<evidence type="ECO:0000313" key="2">
    <source>
        <dbReference type="WBParaSite" id="PEQ_0000820801-mRNA-1"/>
    </source>
</evidence>
<dbReference type="AlphaFoldDB" id="A0A914RTN6"/>
<evidence type="ECO:0000313" key="1">
    <source>
        <dbReference type="Proteomes" id="UP000887564"/>
    </source>
</evidence>
<organism evidence="1 2">
    <name type="scientific">Parascaris equorum</name>
    <name type="common">Equine roundworm</name>
    <dbReference type="NCBI Taxonomy" id="6256"/>
    <lineage>
        <taxon>Eukaryota</taxon>
        <taxon>Metazoa</taxon>
        <taxon>Ecdysozoa</taxon>
        <taxon>Nematoda</taxon>
        <taxon>Chromadorea</taxon>
        <taxon>Rhabditida</taxon>
        <taxon>Spirurina</taxon>
        <taxon>Ascaridomorpha</taxon>
        <taxon>Ascaridoidea</taxon>
        <taxon>Ascarididae</taxon>
        <taxon>Parascaris</taxon>
    </lineage>
</organism>
<dbReference type="Proteomes" id="UP000887564">
    <property type="component" value="Unplaced"/>
</dbReference>
<name>A0A914RTN6_PAREQ</name>
<protein>
    <submittedName>
        <fullName evidence="2">Uncharacterized protein</fullName>
    </submittedName>
</protein>
<keyword evidence="1" id="KW-1185">Reference proteome</keyword>
<reference evidence="2" key="1">
    <citation type="submission" date="2022-11" db="UniProtKB">
        <authorList>
            <consortium name="WormBaseParasite"/>
        </authorList>
    </citation>
    <scope>IDENTIFICATION</scope>
</reference>
<accession>A0A914RTN6</accession>